<dbReference type="RefSeq" id="WP_213124042.1">
    <property type="nucleotide sequence ID" value="NZ_JAGYPG010000001.1"/>
</dbReference>
<evidence type="ECO:0000313" key="2">
    <source>
        <dbReference type="Proteomes" id="UP000681414"/>
    </source>
</evidence>
<proteinExistence type="predicted"/>
<dbReference type="AlphaFoldDB" id="A0A942YFV7"/>
<dbReference type="SUPFAM" id="SSF56059">
    <property type="entry name" value="Glutathione synthetase ATP-binding domain-like"/>
    <property type="match status" value="1"/>
</dbReference>
<dbReference type="Proteomes" id="UP000681414">
    <property type="component" value="Unassembled WGS sequence"/>
</dbReference>
<gene>
    <name evidence="1" type="ORF">KHA97_07380</name>
</gene>
<organism evidence="1 2">
    <name type="scientific">Lederbergia citri</name>
    <dbReference type="NCBI Taxonomy" id="2833580"/>
    <lineage>
        <taxon>Bacteria</taxon>
        <taxon>Bacillati</taxon>
        <taxon>Bacillota</taxon>
        <taxon>Bacilli</taxon>
        <taxon>Bacillales</taxon>
        <taxon>Bacillaceae</taxon>
        <taxon>Lederbergia</taxon>
    </lineage>
</organism>
<dbReference type="Gene3D" id="3.30.470.20">
    <property type="entry name" value="ATP-grasp fold, B domain"/>
    <property type="match status" value="1"/>
</dbReference>
<dbReference type="InterPro" id="IPR026838">
    <property type="entry name" value="YheC/D"/>
</dbReference>
<reference evidence="1 2" key="1">
    <citation type="submission" date="2021-05" db="EMBL/GenBank/DDBJ databases">
        <title>Novel Bacillus species.</title>
        <authorList>
            <person name="Liu G."/>
        </authorList>
    </citation>
    <scope>NUCLEOTIDE SEQUENCE [LARGE SCALE GENOMIC DNA]</scope>
    <source>
        <strain evidence="2">FJAT-49780</strain>
    </source>
</reference>
<protein>
    <submittedName>
        <fullName evidence="1">YheC/YheD family protein</fullName>
    </submittedName>
</protein>
<accession>A0A942YFV7</accession>
<sequence>MNIDLGKWQQYLLLKQNPVTANSIPKTKKYSIENLLDLLSRFDNVYVKHDSSGQGRGVFKAYVEKNGKYCFSGFSISGKPIKQCVDRIKDFHRILRPYEKFGRLGKYIIQEGIQSVTRNGLPFGIRVHVQKHKGKWLVSGMIAKIGTRATIHSGILNFSRGAKVISIDELLSIHLKLEDIKKKKVIADLEKLSISAAKMMDLHSPDKEYGIDFGINPKGKPFLYEVNRNPGVAAFAEIENKVLLKRIMKIRRLEKKG</sequence>
<keyword evidence="2" id="KW-1185">Reference proteome</keyword>
<name>A0A942YFV7_9BACI</name>
<comment type="caution">
    <text evidence="1">The sequence shown here is derived from an EMBL/GenBank/DDBJ whole genome shotgun (WGS) entry which is preliminary data.</text>
</comment>
<dbReference type="Pfam" id="PF14398">
    <property type="entry name" value="ATPgrasp_YheCD"/>
    <property type="match status" value="1"/>
</dbReference>
<dbReference type="EMBL" id="JAGYPG010000001">
    <property type="protein sequence ID" value="MBS4194897.1"/>
    <property type="molecule type" value="Genomic_DNA"/>
</dbReference>
<evidence type="ECO:0000313" key="1">
    <source>
        <dbReference type="EMBL" id="MBS4194897.1"/>
    </source>
</evidence>